<proteinExistence type="predicted"/>
<dbReference type="AlphaFoldDB" id="A0A7G2CWH4"/>
<protein>
    <submittedName>
        <fullName evidence="5">Uncharacterized protein</fullName>
    </submittedName>
</protein>
<evidence type="ECO:0000313" key="5">
    <source>
        <dbReference type="EMBL" id="CAD2222602.1"/>
    </source>
</evidence>
<accession>A0A7G2CWH4</accession>
<dbReference type="VEuPathDB" id="TriTrypDB:ADEAN_001014600"/>
<dbReference type="InterPro" id="IPR012677">
    <property type="entry name" value="Nucleotide-bd_a/b_plait_sf"/>
</dbReference>
<dbReference type="Proteomes" id="UP000515908">
    <property type="component" value="Chromosome 27"/>
</dbReference>
<reference evidence="5 6" key="1">
    <citation type="submission" date="2020-08" db="EMBL/GenBank/DDBJ databases">
        <authorList>
            <person name="Newling K."/>
            <person name="Davey J."/>
            <person name="Forrester S."/>
        </authorList>
    </citation>
    <scope>NUCLEOTIDE SEQUENCE [LARGE SCALE GENOMIC DNA]</scope>
    <source>
        <strain evidence="6">Crithidia deanei Carvalho (ATCC PRA-265)</strain>
    </source>
</reference>
<keyword evidence="3" id="KW-0539">Nucleus</keyword>
<dbReference type="SUPFAM" id="SSF54928">
    <property type="entry name" value="RNA-binding domain, RBD"/>
    <property type="match status" value="1"/>
</dbReference>
<feature type="compositionally biased region" description="Basic residues" evidence="4">
    <location>
        <begin position="10"/>
        <end position="21"/>
    </location>
</feature>
<feature type="compositionally biased region" description="Basic and acidic residues" evidence="4">
    <location>
        <begin position="22"/>
        <end position="32"/>
    </location>
</feature>
<dbReference type="Gene3D" id="3.30.70.330">
    <property type="match status" value="1"/>
</dbReference>
<dbReference type="InterPro" id="IPR035979">
    <property type="entry name" value="RBD_domain_sf"/>
</dbReference>
<evidence type="ECO:0000256" key="2">
    <source>
        <dbReference type="ARBA" id="ARBA00022884"/>
    </source>
</evidence>
<dbReference type="PANTHER" id="PTHR46754">
    <property type="entry name" value="MKI67 FHA DOMAIN-INTERACTING NUCLEOLAR PHOSPHOPROTEIN"/>
    <property type="match status" value="1"/>
</dbReference>
<dbReference type="EMBL" id="LR877171">
    <property type="protein sequence ID" value="CAD2222602.1"/>
    <property type="molecule type" value="Genomic_DNA"/>
</dbReference>
<name>A0A7G2CWH4_9TRYP</name>
<comment type="subcellular location">
    <subcellularLocation>
        <location evidence="1">Nucleus</location>
        <location evidence="1">Nucleolus</location>
    </subcellularLocation>
</comment>
<dbReference type="GO" id="GO:0003723">
    <property type="term" value="F:RNA binding"/>
    <property type="evidence" value="ECO:0007669"/>
    <property type="project" value="UniProtKB-KW"/>
</dbReference>
<evidence type="ECO:0000256" key="1">
    <source>
        <dbReference type="ARBA" id="ARBA00004604"/>
    </source>
</evidence>
<gene>
    <name evidence="5" type="ORF">ADEAN_001014600</name>
</gene>
<feature type="compositionally biased region" description="Acidic residues" evidence="4">
    <location>
        <begin position="52"/>
        <end position="67"/>
    </location>
</feature>
<dbReference type="GO" id="GO:0005730">
    <property type="term" value="C:nucleolus"/>
    <property type="evidence" value="ECO:0007669"/>
    <property type="project" value="UniProtKB-SubCell"/>
</dbReference>
<evidence type="ECO:0000313" key="6">
    <source>
        <dbReference type="Proteomes" id="UP000515908"/>
    </source>
</evidence>
<keyword evidence="2" id="KW-0694">RNA-binding</keyword>
<evidence type="ECO:0000256" key="3">
    <source>
        <dbReference type="ARBA" id="ARBA00023242"/>
    </source>
</evidence>
<sequence length="155" mass="17107">MPPKTATKGAAKKKAAAKKKVHFDAEDIEVNKKSGIVSGKKKQPTAKRPREEEEEEDVLESSDDEEEVSIHSSDADLSDEEEAALAPAEGAKGAKHYAVLRLRFLPPEFQEPQLFKFLGQFGATVANCFCVRSRRTHQSKGSPTCSSIGRMCCRW</sequence>
<evidence type="ECO:0000256" key="4">
    <source>
        <dbReference type="SAM" id="MobiDB-lite"/>
    </source>
</evidence>
<dbReference type="OrthoDB" id="21467at2759"/>
<keyword evidence="6" id="KW-1185">Reference proteome</keyword>
<feature type="region of interest" description="Disordered" evidence="4">
    <location>
        <begin position="1"/>
        <end position="91"/>
    </location>
</feature>
<organism evidence="5 6">
    <name type="scientific">Angomonas deanei</name>
    <dbReference type="NCBI Taxonomy" id="59799"/>
    <lineage>
        <taxon>Eukaryota</taxon>
        <taxon>Discoba</taxon>
        <taxon>Euglenozoa</taxon>
        <taxon>Kinetoplastea</taxon>
        <taxon>Metakinetoplastina</taxon>
        <taxon>Trypanosomatida</taxon>
        <taxon>Trypanosomatidae</taxon>
        <taxon>Strigomonadinae</taxon>
        <taxon>Angomonas</taxon>
    </lineage>
</organism>